<evidence type="ECO:0000313" key="2">
    <source>
        <dbReference type="EMBL" id="KAK8871843.1"/>
    </source>
</evidence>
<evidence type="ECO:0000256" key="1">
    <source>
        <dbReference type="SAM" id="Phobius"/>
    </source>
</evidence>
<keyword evidence="1" id="KW-0472">Membrane</keyword>
<dbReference type="EMBL" id="JAPFFF010000013">
    <property type="protein sequence ID" value="KAK8871843.1"/>
    <property type="molecule type" value="Genomic_DNA"/>
</dbReference>
<reference evidence="2 3" key="1">
    <citation type="submission" date="2024-04" db="EMBL/GenBank/DDBJ databases">
        <title>Tritrichomonas musculus Genome.</title>
        <authorList>
            <person name="Alves-Ferreira E."/>
            <person name="Grigg M."/>
            <person name="Lorenzi H."/>
            <person name="Galac M."/>
        </authorList>
    </citation>
    <scope>NUCLEOTIDE SEQUENCE [LARGE SCALE GENOMIC DNA]</scope>
    <source>
        <strain evidence="2 3">EAF2021</strain>
    </source>
</reference>
<sequence length="148" mass="17120">MLPEDVVEIKMKKNSGAFFTQFDESLYLDIDLIKTNGKVVTHGPFDTYDLLSGFTTKDNNYVLRFTNEGEYLLVLSIILSVKSYPNADDFNNSDLFPFLERNVKGPIANGIQFYYEEKDVKSFVPIYITLSIFGLFFIIIWCFHCHNL</sequence>
<name>A0ABR2J1R6_9EUKA</name>
<feature type="transmembrane region" description="Helical" evidence="1">
    <location>
        <begin position="124"/>
        <end position="143"/>
    </location>
</feature>
<proteinExistence type="predicted"/>
<keyword evidence="3" id="KW-1185">Reference proteome</keyword>
<keyword evidence="1" id="KW-0812">Transmembrane</keyword>
<evidence type="ECO:0000313" key="3">
    <source>
        <dbReference type="Proteomes" id="UP001470230"/>
    </source>
</evidence>
<protein>
    <submittedName>
        <fullName evidence="2">Uncharacterized protein</fullName>
    </submittedName>
</protein>
<comment type="caution">
    <text evidence="2">The sequence shown here is derived from an EMBL/GenBank/DDBJ whole genome shotgun (WGS) entry which is preliminary data.</text>
</comment>
<gene>
    <name evidence="2" type="ORF">M9Y10_007586</name>
</gene>
<keyword evidence="1" id="KW-1133">Transmembrane helix</keyword>
<accession>A0ABR2J1R6</accession>
<dbReference type="Proteomes" id="UP001470230">
    <property type="component" value="Unassembled WGS sequence"/>
</dbReference>
<organism evidence="2 3">
    <name type="scientific">Tritrichomonas musculus</name>
    <dbReference type="NCBI Taxonomy" id="1915356"/>
    <lineage>
        <taxon>Eukaryota</taxon>
        <taxon>Metamonada</taxon>
        <taxon>Parabasalia</taxon>
        <taxon>Tritrichomonadida</taxon>
        <taxon>Tritrichomonadidae</taxon>
        <taxon>Tritrichomonas</taxon>
    </lineage>
</organism>